<feature type="transmembrane region" description="Helical" evidence="1">
    <location>
        <begin position="436"/>
        <end position="459"/>
    </location>
</feature>
<name>A0A1M5W5A4_9FLAO</name>
<evidence type="ECO:0000256" key="2">
    <source>
        <dbReference type="SAM" id="SignalP"/>
    </source>
</evidence>
<accession>A0A1M5W5A4</accession>
<proteinExistence type="predicted"/>
<dbReference type="AlphaFoldDB" id="A0A1M5W5A4"/>
<keyword evidence="2" id="KW-0732">Signal</keyword>
<keyword evidence="1" id="KW-0812">Transmembrane</keyword>
<evidence type="ECO:0000256" key="1">
    <source>
        <dbReference type="SAM" id="Phobius"/>
    </source>
</evidence>
<dbReference type="OrthoDB" id="2079210at2"/>
<dbReference type="EMBL" id="QOVN01000001">
    <property type="protein sequence ID" value="RXG31199.1"/>
    <property type="molecule type" value="Genomic_DNA"/>
</dbReference>
<dbReference type="Proteomes" id="UP000184240">
    <property type="component" value="Unassembled WGS sequence"/>
</dbReference>
<dbReference type="PANTHER" id="PTHR40940:SF2">
    <property type="entry name" value="BATD"/>
    <property type="match status" value="1"/>
</dbReference>
<keyword evidence="6" id="KW-1185">Reference proteome</keyword>
<dbReference type="RefSeq" id="WP_072981058.1">
    <property type="nucleotide sequence ID" value="NZ_FQXT01000002.1"/>
</dbReference>
<feature type="chain" id="PRO_5013291141" evidence="2">
    <location>
        <begin position="21"/>
        <end position="582"/>
    </location>
</feature>
<evidence type="ECO:0000313" key="3">
    <source>
        <dbReference type="EMBL" id="RXG31199.1"/>
    </source>
</evidence>
<organism evidence="4 5">
    <name type="scientific">Leeuwenhoekiella palythoae</name>
    <dbReference type="NCBI Taxonomy" id="573501"/>
    <lineage>
        <taxon>Bacteria</taxon>
        <taxon>Pseudomonadati</taxon>
        <taxon>Bacteroidota</taxon>
        <taxon>Flavobacteriia</taxon>
        <taxon>Flavobacteriales</taxon>
        <taxon>Flavobacteriaceae</taxon>
        <taxon>Leeuwenhoekiella</taxon>
    </lineage>
</organism>
<dbReference type="PANTHER" id="PTHR40940">
    <property type="entry name" value="PROTEIN BATD-RELATED"/>
    <property type="match status" value="1"/>
</dbReference>
<dbReference type="Pfam" id="PF13584">
    <property type="entry name" value="BatD"/>
    <property type="match status" value="2"/>
</dbReference>
<feature type="signal peptide" evidence="2">
    <location>
        <begin position="1"/>
        <end position="20"/>
    </location>
</feature>
<evidence type="ECO:0000313" key="6">
    <source>
        <dbReference type="Proteomes" id="UP000290037"/>
    </source>
</evidence>
<gene>
    <name evidence="3" type="ORF">DSM01_339</name>
    <name evidence="4" type="ORF">SAMN04487999_1046</name>
</gene>
<dbReference type="Proteomes" id="UP000290037">
    <property type="component" value="Unassembled WGS sequence"/>
</dbReference>
<dbReference type="STRING" id="573501.SAMN04487999_1046"/>
<keyword evidence="1" id="KW-0472">Membrane</keyword>
<evidence type="ECO:0000313" key="5">
    <source>
        <dbReference type="Proteomes" id="UP000184240"/>
    </source>
</evidence>
<reference evidence="5" key="2">
    <citation type="submission" date="2016-11" db="EMBL/GenBank/DDBJ databases">
        <authorList>
            <person name="Varghese N."/>
            <person name="Submissions S."/>
        </authorList>
    </citation>
    <scope>NUCLEOTIDE SEQUENCE [LARGE SCALE GENOMIC DNA]</scope>
    <source>
        <strain evidence="5">DSM 19859</strain>
    </source>
</reference>
<protein>
    <submittedName>
        <fullName evidence="3 4">Oxygen tolerance</fullName>
    </submittedName>
</protein>
<keyword evidence="1" id="KW-1133">Transmembrane helix</keyword>
<dbReference type="EMBL" id="FQXT01000002">
    <property type="protein sequence ID" value="SHH82383.1"/>
    <property type="molecule type" value="Genomic_DNA"/>
</dbReference>
<evidence type="ECO:0000313" key="4">
    <source>
        <dbReference type="EMBL" id="SHH82383.1"/>
    </source>
</evidence>
<reference evidence="4" key="1">
    <citation type="submission" date="2016-11" db="EMBL/GenBank/DDBJ databases">
        <authorList>
            <person name="Jaros S."/>
            <person name="Januszkiewicz K."/>
            <person name="Wedrychowicz H."/>
        </authorList>
    </citation>
    <scope>NUCLEOTIDE SEQUENCE [LARGE SCALE GENOMIC DNA]</scope>
    <source>
        <strain evidence="4">DSM 19859</strain>
    </source>
</reference>
<sequence length="582" mass="65237">MKMKLKFLLIVLFAGFSAWSQVEFDAVVSKQRLGVNERLRVDFEMNQDGDNFRPPSFQGFTVVGGPNQSISKQWINGKASFSKTFSYFLQPNATGTLKIGQAEIEIDGTVYKTIPIEITVTGAVEKPKDPNDPVAAAEDNVHLVAEVSKNDPYLNEAFTVVYKLYVSRETAVNGWNELDAPKFADFWSQSIDEKQFKVYDGSYDGKPYRYVILRRTLLYPQKTGELTIEPLALNINVEAPTNRRDIFGMRITRPAKITVTAPTRKVNVKALPEDGKPESFTGAVGNFDFEVTASKTTLDAQEALDLTLTAKGNGNLKLFTLPKPKLPSALEVYEPENEQDVRVSLNGMAGSNNARYTIVPQQKGSYPIPPIRFSYFDPATEQYKTLSSDEIVIDVENGPATLATSDKADKIPVEETKQFAYIKSDAKLKSMNQDRFFGSTTFWSLLATPVVLIPLAILFGRKRRAYQNDVKGNRLRKADKLARKYLGDAKKSLGDQTAFYLALEKCLHNYLKARLNIQTSEMSKERISQLLQDRGVTVETTAAFLKLLESCEFARYTPSSSDAMQHDYEQASRVISEIDKQL</sequence>
<reference evidence="3 6" key="3">
    <citation type="submission" date="2018-07" db="EMBL/GenBank/DDBJ databases">
        <title>Leeuwenhoekiella genomics.</title>
        <authorList>
            <person name="Tahon G."/>
            <person name="Willems A."/>
        </authorList>
    </citation>
    <scope>NUCLEOTIDE SEQUENCE [LARGE SCALE GENOMIC DNA]</scope>
    <source>
        <strain evidence="3 6">LMG 24856</strain>
    </source>
</reference>
<dbReference type="InterPro" id="IPR025738">
    <property type="entry name" value="BatD"/>
</dbReference>